<keyword evidence="5" id="KW-0012">Acyltransferase</keyword>
<evidence type="ECO:0000256" key="4">
    <source>
        <dbReference type="ARBA" id="ARBA00022679"/>
    </source>
</evidence>
<dbReference type="GO" id="GO:0016020">
    <property type="term" value="C:membrane"/>
    <property type="evidence" value="ECO:0007669"/>
    <property type="project" value="InterPro"/>
</dbReference>
<accession>A0A8T0KLS7</accession>
<dbReference type="InterPro" id="IPR013601">
    <property type="entry name" value="FAE1_typ3_polyketide_synth"/>
</dbReference>
<evidence type="ECO:0000256" key="5">
    <source>
        <dbReference type="ARBA" id="ARBA00023315"/>
    </source>
</evidence>
<feature type="domain" description="Beta-ketoacyl-[acyl-carrier-protein] synthase III C-terminal" evidence="8">
    <location>
        <begin position="310"/>
        <end position="391"/>
    </location>
</feature>
<reference evidence="9 10" key="1">
    <citation type="submission" date="2020-05" db="EMBL/GenBank/DDBJ databases">
        <title>Vigna angularis (adzuki bean) Var. LongXiaoDou No. 4 denovo assembly.</title>
        <authorList>
            <person name="Xiang H."/>
        </authorList>
    </citation>
    <scope>NUCLEOTIDE SEQUENCE [LARGE SCALE GENOMIC DNA]</scope>
    <source>
        <tissue evidence="9">Leaf</tissue>
    </source>
</reference>
<dbReference type="InterPro" id="IPR013747">
    <property type="entry name" value="ACP_syn_III_C"/>
</dbReference>
<dbReference type="Pfam" id="PF08392">
    <property type="entry name" value="FAE1_CUT1_RppA"/>
    <property type="match status" value="1"/>
</dbReference>
<evidence type="ECO:0000256" key="6">
    <source>
        <dbReference type="ARBA" id="ARBA00047375"/>
    </source>
</evidence>
<comment type="pathway">
    <text evidence="1">Lipid metabolism; fatty acid biosynthesis.</text>
</comment>
<feature type="domain" description="FAE" evidence="7">
    <location>
        <begin position="2"/>
        <end position="269"/>
    </location>
</feature>
<evidence type="ECO:0000256" key="2">
    <source>
        <dbReference type="ARBA" id="ARBA00005531"/>
    </source>
</evidence>
<dbReference type="CDD" id="cd00831">
    <property type="entry name" value="CHS_like"/>
    <property type="match status" value="1"/>
</dbReference>
<evidence type="ECO:0000313" key="10">
    <source>
        <dbReference type="Proteomes" id="UP000743370"/>
    </source>
</evidence>
<proteinExistence type="inferred from homology"/>
<comment type="caution">
    <text evidence="9">The sequence shown here is derived from an EMBL/GenBank/DDBJ whole genome shotgun (WGS) entry which is preliminary data.</text>
</comment>
<evidence type="ECO:0000256" key="3">
    <source>
        <dbReference type="ARBA" id="ARBA00012307"/>
    </source>
</evidence>
<keyword evidence="4" id="KW-0808">Transferase</keyword>
<sequence length="523" mass="58281">MPPEDTKLNTVSATKIVLRNTKLRLEELRFLLKTIVGSGIGENTYCSRTILEGREECPSLKDTYEEIDEIMFDTLDNLFKKTAISPSEIDILVVNVSLFSPAPSLTARVINRYKMRENVKAFNLTGMGCSASVIAIDVVQQLFKTYKNSVGIVVSTQDIGAHWYCGTDKKMMFSNCLFRSGGCTVMLTNKGSLKGRSILKLKHVERTQYSADDDAYNCCIHMEDEQGYLGHRVTKSLVKKSATQAFTVNLQATALKILPVWEMIRFFFVSVWCSGMKKREMVAILVGLILGKKKTNDNVLGGGLNLKTGIEHFCVHPGVRAIIDGIGKGFRLTEYDLEPSRMTLHRWGNTSSSGIWYVLGYMEAKKRLKKGDSILVISLGAGFKCNSCVWEVTRDLYDTNVWKDCIESYPPENLSNPFKDKWGTARGRAFKVLILVREGTECRVDLLRERGILNKIRPSLKYLGPSVHIPSIIVVDVRKSYTICACEIGDDIQRTMEAADGVAAKTLGGPGHSPQIGIDVAVR</sequence>
<dbReference type="AlphaFoldDB" id="A0A8T0KLS7"/>
<evidence type="ECO:0000259" key="7">
    <source>
        <dbReference type="Pfam" id="PF08392"/>
    </source>
</evidence>
<comment type="catalytic activity">
    <reaction evidence="6">
        <text>a very-long-chain acyl-CoA + malonyl-CoA + H(+) = a very-long-chain 3-oxoacyl-CoA + CO2 + CoA</text>
        <dbReference type="Rhea" id="RHEA:32727"/>
        <dbReference type="ChEBI" id="CHEBI:15378"/>
        <dbReference type="ChEBI" id="CHEBI:16526"/>
        <dbReference type="ChEBI" id="CHEBI:57287"/>
        <dbReference type="ChEBI" id="CHEBI:57384"/>
        <dbReference type="ChEBI" id="CHEBI:90725"/>
        <dbReference type="ChEBI" id="CHEBI:90736"/>
        <dbReference type="EC" id="2.3.1.199"/>
    </reaction>
</comment>
<dbReference type="Gene3D" id="3.40.47.10">
    <property type="match status" value="1"/>
</dbReference>
<name>A0A8T0KLS7_PHAAN</name>
<dbReference type="GO" id="GO:0006633">
    <property type="term" value="P:fatty acid biosynthetic process"/>
    <property type="evidence" value="ECO:0007669"/>
    <property type="project" value="InterPro"/>
</dbReference>
<dbReference type="Proteomes" id="UP000743370">
    <property type="component" value="Unassembled WGS sequence"/>
</dbReference>
<dbReference type="SUPFAM" id="SSF53901">
    <property type="entry name" value="Thiolase-like"/>
    <property type="match status" value="2"/>
</dbReference>
<dbReference type="InterPro" id="IPR012392">
    <property type="entry name" value="3-ktacl-CoA_syn"/>
</dbReference>
<dbReference type="EC" id="2.3.1.199" evidence="3"/>
<organism evidence="9 10">
    <name type="scientific">Phaseolus angularis</name>
    <name type="common">Azuki bean</name>
    <name type="synonym">Vigna angularis</name>
    <dbReference type="NCBI Taxonomy" id="3914"/>
    <lineage>
        <taxon>Eukaryota</taxon>
        <taxon>Viridiplantae</taxon>
        <taxon>Streptophyta</taxon>
        <taxon>Embryophyta</taxon>
        <taxon>Tracheophyta</taxon>
        <taxon>Spermatophyta</taxon>
        <taxon>Magnoliopsida</taxon>
        <taxon>eudicotyledons</taxon>
        <taxon>Gunneridae</taxon>
        <taxon>Pentapetalae</taxon>
        <taxon>rosids</taxon>
        <taxon>fabids</taxon>
        <taxon>Fabales</taxon>
        <taxon>Fabaceae</taxon>
        <taxon>Papilionoideae</taxon>
        <taxon>50 kb inversion clade</taxon>
        <taxon>NPAAA clade</taxon>
        <taxon>indigoferoid/millettioid clade</taxon>
        <taxon>Phaseoleae</taxon>
        <taxon>Vigna</taxon>
    </lineage>
</organism>
<dbReference type="EMBL" id="JABFOF010000003">
    <property type="protein sequence ID" value="KAG2401030.1"/>
    <property type="molecule type" value="Genomic_DNA"/>
</dbReference>
<protein>
    <recommendedName>
        <fullName evidence="3">very-long-chain 3-oxoacyl-CoA synthase</fullName>
        <ecNumber evidence="3">2.3.1.199</ecNumber>
    </recommendedName>
</protein>
<dbReference type="PANTHER" id="PTHR31561">
    <property type="entry name" value="3-KETOACYL-COA SYNTHASE"/>
    <property type="match status" value="1"/>
</dbReference>
<evidence type="ECO:0000259" key="8">
    <source>
        <dbReference type="Pfam" id="PF08541"/>
    </source>
</evidence>
<dbReference type="InterPro" id="IPR016039">
    <property type="entry name" value="Thiolase-like"/>
</dbReference>
<gene>
    <name evidence="9" type="ORF">HKW66_Vig0199340</name>
</gene>
<evidence type="ECO:0000313" key="9">
    <source>
        <dbReference type="EMBL" id="KAG2401030.1"/>
    </source>
</evidence>
<dbReference type="Pfam" id="PF08541">
    <property type="entry name" value="ACP_syn_III_C"/>
    <property type="match status" value="1"/>
</dbReference>
<evidence type="ECO:0000256" key="1">
    <source>
        <dbReference type="ARBA" id="ARBA00005194"/>
    </source>
</evidence>
<comment type="similarity">
    <text evidence="2">Belongs to the thiolase-like superfamily. Chalcone/stilbene synthases family.</text>
</comment>
<dbReference type="GO" id="GO:0009922">
    <property type="term" value="F:fatty acid elongase activity"/>
    <property type="evidence" value="ECO:0007669"/>
    <property type="project" value="UniProtKB-EC"/>
</dbReference>